<evidence type="ECO:0000313" key="18">
    <source>
        <dbReference type="Proteomes" id="UP000242432"/>
    </source>
</evidence>
<keyword evidence="8" id="KW-0653">Protein transport</keyword>
<organism evidence="17 18">
    <name type="scientific">Succinivibrio dextrinosolvens DSM 3072</name>
    <dbReference type="NCBI Taxonomy" id="1123324"/>
    <lineage>
        <taxon>Bacteria</taxon>
        <taxon>Pseudomonadati</taxon>
        <taxon>Pseudomonadota</taxon>
        <taxon>Gammaproteobacteria</taxon>
        <taxon>Aeromonadales</taxon>
        <taxon>Succinivibrionaceae</taxon>
        <taxon>Succinivibrio</taxon>
    </lineage>
</organism>
<dbReference type="PANTHER" id="PTHR43134">
    <property type="entry name" value="SIGNAL RECOGNITION PARTICLE RECEPTOR SUBUNIT ALPHA"/>
    <property type="match status" value="1"/>
</dbReference>
<evidence type="ECO:0000256" key="7">
    <source>
        <dbReference type="ARBA" id="ARBA00022795"/>
    </source>
</evidence>
<keyword evidence="11" id="KW-1006">Bacterial flagellum protein export</keyword>
<keyword evidence="17" id="KW-0282">Flagellum</keyword>
<keyword evidence="7" id="KW-1005">Bacterial flagellum biogenesis</keyword>
<evidence type="ECO:0000259" key="16">
    <source>
        <dbReference type="SMART" id="SM00962"/>
    </source>
</evidence>
<evidence type="ECO:0000256" key="9">
    <source>
        <dbReference type="ARBA" id="ARBA00023134"/>
    </source>
</evidence>
<dbReference type="Gene3D" id="1.20.120.1380">
    <property type="entry name" value="Flagellar FlhF biosynthesis protein, N domain"/>
    <property type="match status" value="1"/>
</dbReference>
<evidence type="ECO:0000256" key="4">
    <source>
        <dbReference type="ARBA" id="ARBA00022448"/>
    </source>
</evidence>
<feature type="region of interest" description="Disordered" evidence="14">
    <location>
        <begin position="121"/>
        <end position="150"/>
    </location>
</feature>
<dbReference type="NCBIfam" id="TIGR03499">
    <property type="entry name" value="FlhF"/>
    <property type="match status" value="1"/>
</dbReference>
<dbReference type="Proteomes" id="UP000242432">
    <property type="component" value="Unassembled WGS sequence"/>
</dbReference>
<dbReference type="GO" id="GO:0005525">
    <property type="term" value="F:GTP binding"/>
    <property type="evidence" value="ECO:0007669"/>
    <property type="project" value="UniProtKB-UniRule"/>
</dbReference>
<dbReference type="FunFam" id="3.40.50.300:FF:000695">
    <property type="entry name" value="Flagellar biosynthesis regulator FlhF"/>
    <property type="match status" value="1"/>
</dbReference>
<gene>
    <name evidence="17" type="ORF">SAMN02745213_01430</name>
</gene>
<dbReference type="GO" id="GO:0015031">
    <property type="term" value="P:protein transport"/>
    <property type="evidence" value="ECO:0007669"/>
    <property type="project" value="UniProtKB-KW"/>
</dbReference>
<evidence type="ECO:0000256" key="1">
    <source>
        <dbReference type="ARBA" id="ARBA00004413"/>
    </source>
</evidence>
<evidence type="ECO:0000256" key="8">
    <source>
        <dbReference type="ARBA" id="ARBA00022927"/>
    </source>
</evidence>
<feature type="domain" description="SRP54-type proteins GTP-binding" evidence="16">
    <location>
        <begin position="282"/>
        <end position="475"/>
    </location>
</feature>
<comment type="function">
    <text evidence="12">Necessary for flagellar biosynthesis. May be involved in translocation of the flagellum.</text>
</comment>
<evidence type="ECO:0000256" key="2">
    <source>
        <dbReference type="ARBA" id="ARBA00008531"/>
    </source>
</evidence>
<dbReference type="InterPro" id="IPR047040">
    <property type="entry name" value="FlhF__GTPase_dom"/>
</dbReference>
<evidence type="ECO:0000256" key="10">
    <source>
        <dbReference type="ARBA" id="ARBA00023136"/>
    </source>
</evidence>
<dbReference type="EMBL" id="FUXX01000022">
    <property type="protein sequence ID" value="SKA63649.1"/>
    <property type="molecule type" value="Genomic_DNA"/>
</dbReference>
<dbReference type="GO" id="GO:0003924">
    <property type="term" value="F:GTPase activity"/>
    <property type="evidence" value="ECO:0007669"/>
    <property type="project" value="UniProtKB-UniRule"/>
</dbReference>
<dbReference type="SMART" id="SM00382">
    <property type="entry name" value="AAA"/>
    <property type="match status" value="1"/>
</dbReference>
<name>A0A1T4VF94_9GAMM</name>
<feature type="compositionally biased region" description="Low complexity" evidence="14">
    <location>
        <begin position="129"/>
        <end position="149"/>
    </location>
</feature>
<keyword evidence="17" id="KW-0966">Cell projection</keyword>
<dbReference type="CDD" id="cd17873">
    <property type="entry name" value="FlhF"/>
    <property type="match status" value="1"/>
</dbReference>
<evidence type="ECO:0000256" key="6">
    <source>
        <dbReference type="ARBA" id="ARBA00022741"/>
    </source>
</evidence>
<keyword evidence="17" id="KW-0969">Cilium</keyword>
<dbReference type="PANTHER" id="PTHR43134:SF3">
    <property type="entry name" value="FLAGELLAR BIOSYNTHESIS PROTEIN FLHF"/>
    <property type="match status" value="1"/>
</dbReference>
<keyword evidence="10" id="KW-0472">Membrane</keyword>
<dbReference type="InterPro" id="IPR000897">
    <property type="entry name" value="SRP54_GTPase_dom"/>
</dbReference>
<dbReference type="SUPFAM" id="SSF52540">
    <property type="entry name" value="P-loop containing nucleoside triphosphate hydrolases"/>
    <property type="match status" value="2"/>
</dbReference>
<dbReference type="Gene3D" id="3.40.50.300">
    <property type="entry name" value="P-loop containing nucleotide triphosphate hydrolases"/>
    <property type="match status" value="1"/>
</dbReference>
<dbReference type="Pfam" id="PF00448">
    <property type="entry name" value="SRP54"/>
    <property type="match status" value="1"/>
</dbReference>
<evidence type="ECO:0000256" key="3">
    <source>
        <dbReference type="ARBA" id="ARBA00014919"/>
    </source>
</evidence>
<evidence type="ECO:0000256" key="13">
    <source>
        <dbReference type="NCBIfam" id="TIGR03499"/>
    </source>
</evidence>
<feature type="region of interest" description="Disordered" evidence="14">
    <location>
        <begin position="83"/>
        <end position="102"/>
    </location>
</feature>
<keyword evidence="5" id="KW-1003">Cell membrane</keyword>
<evidence type="ECO:0000256" key="11">
    <source>
        <dbReference type="ARBA" id="ARBA00023225"/>
    </source>
</evidence>
<sequence>MKLKRFVAKDMRTALAKIKEELGAEAVIMSNKRVGPNVEIIAGVEGDIAPVPVKTSAKQKGQITSNIHDDSPLSRIIADDEVTLSASSKSKPESKLSSKTVGGSKSEAFAKSLLEILERQQQGSEQTVQKKTATAKAQPQKTKAKAPAPLSEQTGLRDLFIKEDEKKKEKKVETSHGISSYISKESESEKTEIEQLRHDVDSIRRLLQFELAGLMSDTKKREEPVKAMIYELLLSSGFDKSISNELSESIDSDASFNFAWRQLAQNLERRIKTGSDEIVTDGGIVTLIGPAGVGKTTTIAKLAARFVMKYGPDRVALITADHYRIGAVEQVKTYGRIMGCSTFAIKSIDELPEMLYTLRDKSLVLVDTVGVGLHDERFESQVNALKKQSRLKMKHYLVLPATAQRKVLEHAYEHFSNIGLKGIILTKIDESESLADALSLCIKQKLMLSYVTDGQRVPEDLEVPDARALAIKALSSVESDVAKFALEHSVL</sequence>
<dbReference type="SMART" id="SM00962">
    <property type="entry name" value="SRP54"/>
    <property type="match status" value="1"/>
</dbReference>
<evidence type="ECO:0000313" key="17">
    <source>
        <dbReference type="EMBL" id="SKA63649.1"/>
    </source>
</evidence>
<dbReference type="GO" id="GO:0005047">
    <property type="term" value="F:signal recognition particle binding"/>
    <property type="evidence" value="ECO:0007669"/>
    <property type="project" value="TreeGrafter"/>
</dbReference>
<dbReference type="InterPro" id="IPR027417">
    <property type="entry name" value="P-loop_NTPase"/>
</dbReference>
<dbReference type="STRING" id="83771.SAMN02910357_00405"/>
<dbReference type="GO" id="GO:0006614">
    <property type="term" value="P:SRP-dependent cotranslational protein targeting to membrane"/>
    <property type="evidence" value="ECO:0007669"/>
    <property type="project" value="UniProtKB-UniRule"/>
</dbReference>
<proteinExistence type="inferred from homology"/>
<dbReference type="GO" id="GO:0044781">
    <property type="term" value="P:bacterial-type flagellum organization"/>
    <property type="evidence" value="ECO:0007669"/>
    <property type="project" value="UniProtKB-UniRule"/>
</dbReference>
<dbReference type="InterPro" id="IPR020006">
    <property type="entry name" value="FlhF"/>
</dbReference>
<dbReference type="AlphaFoldDB" id="A0A1T4VF94"/>
<keyword evidence="18" id="KW-1185">Reference proteome</keyword>
<evidence type="ECO:0000259" key="15">
    <source>
        <dbReference type="SMART" id="SM00382"/>
    </source>
</evidence>
<keyword evidence="9" id="KW-0342">GTP-binding</keyword>
<evidence type="ECO:0000256" key="14">
    <source>
        <dbReference type="SAM" id="MobiDB-lite"/>
    </source>
</evidence>
<keyword evidence="4" id="KW-0813">Transport</keyword>
<evidence type="ECO:0000256" key="12">
    <source>
        <dbReference type="ARBA" id="ARBA00025337"/>
    </source>
</evidence>
<dbReference type="InterPro" id="IPR003593">
    <property type="entry name" value="AAA+_ATPase"/>
</dbReference>
<reference evidence="18" key="1">
    <citation type="submission" date="2017-02" db="EMBL/GenBank/DDBJ databases">
        <authorList>
            <person name="Varghese N."/>
            <person name="Submissions S."/>
        </authorList>
    </citation>
    <scope>NUCLEOTIDE SEQUENCE [LARGE SCALE GENOMIC DNA]</scope>
    <source>
        <strain evidence="18">DSM 3072</strain>
    </source>
</reference>
<comment type="similarity">
    <text evidence="2">Belongs to the GTP-binding SRP family.</text>
</comment>
<protein>
    <recommendedName>
        <fullName evidence="3 13">Flagellar biosynthesis protein FlhF</fullName>
    </recommendedName>
</protein>
<keyword evidence="6" id="KW-0547">Nucleotide-binding</keyword>
<comment type="subcellular location">
    <subcellularLocation>
        <location evidence="1">Cell membrane</location>
        <topology evidence="1">Peripheral membrane protein</topology>
        <orientation evidence="1">Cytoplasmic side</orientation>
    </subcellularLocation>
</comment>
<accession>A0A1T4VF94</accession>
<evidence type="ECO:0000256" key="5">
    <source>
        <dbReference type="ARBA" id="ARBA00022475"/>
    </source>
</evidence>
<dbReference type="GO" id="GO:0005886">
    <property type="term" value="C:plasma membrane"/>
    <property type="evidence" value="ECO:0007669"/>
    <property type="project" value="UniProtKB-SubCell"/>
</dbReference>
<dbReference type="RefSeq" id="WP_078928882.1">
    <property type="nucleotide sequence ID" value="NZ_FUXX01000022.1"/>
</dbReference>
<feature type="domain" description="AAA+ ATPase" evidence="15">
    <location>
        <begin position="281"/>
        <end position="452"/>
    </location>
</feature>